<dbReference type="EMBL" id="JABMIG020000189">
    <property type="protein sequence ID" value="KAL3786687.1"/>
    <property type="molecule type" value="Genomic_DNA"/>
</dbReference>
<dbReference type="GO" id="GO:0003824">
    <property type="term" value="F:catalytic activity"/>
    <property type="evidence" value="ECO:0007669"/>
    <property type="project" value="UniProtKB-ARBA"/>
</dbReference>
<keyword evidence="3" id="KW-0663">Pyridoxal phosphate</keyword>
<evidence type="ECO:0000256" key="3">
    <source>
        <dbReference type="ARBA" id="ARBA00022898"/>
    </source>
</evidence>
<evidence type="ECO:0000259" key="4">
    <source>
        <dbReference type="Pfam" id="PF00291"/>
    </source>
</evidence>
<dbReference type="Pfam" id="PF00291">
    <property type="entry name" value="PALP"/>
    <property type="match status" value="1"/>
</dbReference>
<accession>A0ABD3PFJ6</accession>
<dbReference type="Proteomes" id="UP001516023">
    <property type="component" value="Unassembled WGS sequence"/>
</dbReference>
<dbReference type="PANTHER" id="PTHR43050">
    <property type="entry name" value="SERINE / THREONINE RACEMASE FAMILY MEMBER"/>
    <property type="match status" value="1"/>
</dbReference>
<comment type="caution">
    <text evidence="5">The sequence shown here is derived from an EMBL/GenBank/DDBJ whole genome shotgun (WGS) entry which is preliminary data.</text>
</comment>
<dbReference type="SUPFAM" id="SSF53686">
    <property type="entry name" value="Tryptophan synthase beta subunit-like PLP-dependent enzymes"/>
    <property type="match status" value="1"/>
</dbReference>
<dbReference type="InterPro" id="IPR001926">
    <property type="entry name" value="TrpB-like_PALP"/>
</dbReference>
<feature type="domain" description="Tryptophan synthase beta chain-like PALP" evidence="4">
    <location>
        <begin position="6"/>
        <end position="173"/>
    </location>
</feature>
<dbReference type="InterPro" id="IPR036052">
    <property type="entry name" value="TrpB-like_PALP_sf"/>
</dbReference>
<keyword evidence="6" id="KW-1185">Reference proteome</keyword>
<gene>
    <name evidence="5" type="ORF">HJC23_002776</name>
</gene>
<reference evidence="5 6" key="1">
    <citation type="journal article" date="2020" name="G3 (Bethesda)">
        <title>Improved Reference Genome for Cyclotella cryptica CCMP332, a Model for Cell Wall Morphogenesis, Salinity Adaptation, and Lipid Production in Diatoms (Bacillariophyta).</title>
        <authorList>
            <person name="Roberts W.R."/>
            <person name="Downey K.M."/>
            <person name="Ruck E.C."/>
            <person name="Traller J.C."/>
            <person name="Alverson A.J."/>
        </authorList>
    </citation>
    <scope>NUCLEOTIDE SEQUENCE [LARGE SCALE GENOMIC DNA]</scope>
    <source>
        <strain evidence="5 6">CCMP332</strain>
    </source>
</reference>
<comment type="cofactor">
    <cofactor evidence="1">
        <name>pyridoxal 5'-phosphate</name>
        <dbReference type="ChEBI" id="CHEBI:597326"/>
    </cofactor>
</comment>
<evidence type="ECO:0000313" key="6">
    <source>
        <dbReference type="Proteomes" id="UP001516023"/>
    </source>
</evidence>
<dbReference type="PANTHER" id="PTHR43050:SF1">
    <property type="entry name" value="SERINE RACEMASE"/>
    <property type="match status" value="1"/>
</dbReference>
<proteinExistence type="inferred from homology"/>
<name>A0ABD3PFJ6_9STRA</name>
<dbReference type="AlphaFoldDB" id="A0ABD3PFJ6"/>
<organism evidence="5 6">
    <name type="scientific">Cyclotella cryptica</name>
    <dbReference type="NCBI Taxonomy" id="29204"/>
    <lineage>
        <taxon>Eukaryota</taxon>
        <taxon>Sar</taxon>
        <taxon>Stramenopiles</taxon>
        <taxon>Ochrophyta</taxon>
        <taxon>Bacillariophyta</taxon>
        <taxon>Coscinodiscophyceae</taxon>
        <taxon>Thalassiosirophycidae</taxon>
        <taxon>Stephanodiscales</taxon>
        <taxon>Stephanodiscaceae</taxon>
        <taxon>Cyclotella</taxon>
    </lineage>
</organism>
<protein>
    <recommendedName>
        <fullName evidence="4">Tryptophan synthase beta chain-like PALP domain-containing protein</fullName>
    </recommendedName>
</protein>
<dbReference type="Gene3D" id="3.40.50.1100">
    <property type="match status" value="2"/>
</dbReference>
<evidence type="ECO:0000313" key="5">
    <source>
        <dbReference type="EMBL" id="KAL3786687.1"/>
    </source>
</evidence>
<comment type="similarity">
    <text evidence="2">Belongs to the serine/threonine dehydratase family.</text>
</comment>
<sequence>RDEVAMKVKETLPKGTVFIPPYNHKYGTVGKEIFEDLKYWKGTYNHAAKEESIRLDYLFVCVGGGGLIEGNSLVAAAISPNRKIIGVEPEVGIDAQQSLQRGKIVTIETPRTIADGAQTQHLGELVFPIMQHNVSQIMTVIDDELVQDMKFFGETMKIIVQPTGCLGLAGLRKRWTVVKFPKAVVVRLFYPVAMLI</sequence>
<evidence type="ECO:0000256" key="2">
    <source>
        <dbReference type="ARBA" id="ARBA00010869"/>
    </source>
</evidence>
<evidence type="ECO:0000256" key="1">
    <source>
        <dbReference type="ARBA" id="ARBA00001933"/>
    </source>
</evidence>
<feature type="non-terminal residue" evidence="5">
    <location>
        <position position="1"/>
    </location>
</feature>